<protein>
    <submittedName>
        <fullName evidence="7">MarR family transcriptional regulator</fullName>
    </submittedName>
</protein>
<evidence type="ECO:0000259" key="6">
    <source>
        <dbReference type="PROSITE" id="PS50995"/>
    </source>
</evidence>
<evidence type="ECO:0000256" key="4">
    <source>
        <dbReference type="ARBA" id="ARBA00023125"/>
    </source>
</evidence>
<name>A0ABT6C4A3_9MICO</name>
<evidence type="ECO:0000256" key="5">
    <source>
        <dbReference type="ARBA" id="ARBA00023163"/>
    </source>
</evidence>
<accession>A0ABT6C4A3</accession>
<keyword evidence="4" id="KW-0238">DNA-binding</keyword>
<dbReference type="SUPFAM" id="SSF46785">
    <property type="entry name" value="Winged helix' DNA-binding domain"/>
    <property type="match status" value="1"/>
</dbReference>
<keyword evidence="3" id="KW-0805">Transcription regulation</keyword>
<dbReference type="Proteomes" id="UP001528912">
    <property type="component" value="Unassembled WGS sequence"/>
</dbReference>
<feature type="domain" description="HTH marR-type" evidence="6">
    <location>
        <begin position="8"/>
        <end position="138"/>
    </location>
</feature>
<evidence type="ECO:0000313" key="8">
    <source>
        <dbReference type="Proteomes" id="UP001528912"/>
    </source>
</evidence>
<dbReference type="InterPro" id="IPR039422">
    <property type="entry name" value="MarR/SlyA-like"/>
</dbReference>
<organism evidence="7 8">
    <name type="scientific">Luteipulveratus flavus</name>
    <dbReference type="NCBI Taxonomy" id="3031728"/>
    <lineage>
        <taxon>Bacteria</taxon>
        <taxon>Bacillati</taxon>
        <taxon>Actinomycetota</taxon>
        <taxon>Actinomycetes</taxon>
        <taxon>Micrococcales</taxon>
        <taxon>Dermacoccaceae</taxon>
        <taxon>Luteipulveratus</taxon>
    </lineage>
</organism>
<dbReference type="Pfam" id="PF22381">
    <property type="entry name" value="Staph_reg_Sar_Rot"/>
    <property type="match status" value="1"/>
</dbReference>
<dbReference type="InterPro" id="IPR000835">
    <property type="entry name" value="HTH_MarR-typ"/>
</dbReference>
<keyword evidence="8" id="KW-1185">Reference proteome</keyword>
<dbReference type="PANTHER" id="PTHR33164:SF5">
    <property type="entry name" value="ORGANIC HYDROPEROXIDE RESISTANCE TRANSCRIPTIONAL REGULATOR"/>
    <property type="match status" value="1"/>
</dbReference>
<dbReference type="InterPro" id="IPR036388">
    <property type="entry name" value="WH-like_DNA-bd_sf"/>
</dbReference>
<gene>
    <name evidence="7" type="ORF">P4R38_04780</name>
</gene>
<dbReference type="PANTHER" id="PTHR33164">
    <property type="entry name" value="TRANSCRIPTIONAL REGULATOR, MARR FAMILY"/>
    <property type="match status" value="1"/>
</dbReference>
<evidence type="ECO:0000313" key="7">
    <source>
        <dbReference type="EMBL" id="MDF8263560.1"/>
    </source>
</evidence>
<proteinExistence type="predicted"/>
<evidence type="ECO:0000256" key="2">
    <source>
        <dbReference type="ARBA" id="ARBA00022490"/>
    </source>
</evidence>
<evidence type="ECO:0000256" key="3">
    <source>
        <dbReference type="ARBA" id="ARBA00023015"/>
    </source>
</evidence>
<dbReference type="InterPro" id="IPR036390">
    <property type="entry name" value="WH_DNA-bd_sf"/>
</dbReference>
<dbReference type="RefSeq" id="WP_275236497.1">
    <property type="nucleotide sequence ID" value="NZ_JARFJC010000003.1"/>
</dbReference>
<keyword evidence="5" id="KW-0804">Transcription</keyword>
<dbReference type="PROSITE" id="PS50995">
    <property type="entry name" value="HTH_MARR_2"/>
    <property type="match status" value="1"/>
</dbReference>
<comment type="caution">
    <text evidence="7">The sequence shown here is derived from an EMBL/GenBank/DDBJ whole genome shotgun (WGS) entry which is preliminary data.</text>
</comment>
<dbReference type="EMBL" id="JAROAV010000012">
    <property type="protein sequence ID" value="MDF8263560.1"/>
    <property type="molecule type" value="Genomic_DNA"/>
</dbReference>
<reference evidence="7 8" key="1">
    <citation type="submission" date="2023-03" db="EMBL/GenBank/DDBJ databases">
        <title>YIM 133296 draft genome.</title>
        <authorList>
            <person name="Xiong L."/>
        </authorList>
    </citation>
    <scope>NUCLEOTIDE SEQUENCE [LARGE SCALE GENOMIC DNA]</scope>
    <source>
        <strain evidence="7 8">YIM 133296</strain>
    </source>
</reference>
<keyword evidence="2" id="KW-0963">Cytoplasm</keyword>
<dbReference type="PRINTS" id="PR00598">
    <property type="entry name" value="HTHMARR"/>
</dbReference>
<evidence type="ECO:0000256" key="1">
    <source>
        <dbReference type="ARBA" id="ARBA00004496"/>
    </source>
</evidence>
<dbReference type="SMART" id="SM00347">
    <property type="entry name" value="HTH_MARR"/>
    <property type="match status" value="1"/>
</dbReference>
<dbReference type="InterPro" id="IPR055166">
    <property type="entry name" value="Transc_reg_Sar_Rot_HTH"/>
</dbReference>
<sequence length="158" mass="17321">MQDDIRLDDQLCFALYSASRVAQGAYREVLDELDLTYPQWLVLIALWERDGQSVAELGERLLLDSGTLSPLLRRLEARGVLVRERSHPDARRVVVTLTDEGRALRGHAGELQRCLAAAVPLSADEVVVLRTLARRLVGAVPAQEPSSGRTDGSGGGHR</sequence>
<dbReference type="Gene3D" id="1.10.10.10">
    <property type="entry name" value="Winged helix-like DNA-binding domain superfamily/Winged helix DNA-binding domain"/>
    <property type="match status" value="1"/>
</dbReference>
<comment type="subcellular location">
    <subcellularLocation>
        <location evidence="1">Cytoplasm</location>
    </subcellularLocation>
</comment>